<organism evidence="2 3">
    <name type="scientific">Epibacterium ulvae</name>
    <dbReference type="NCBI Taxonomy" id="1156985"/>
    <lineage>
        <taxon>Bacteria</taxon>
        <taxon>Pseudomonadati</taxon>
        <taxon>Pseudomonadota</taxon>
        <taxon>Alphaproteobacteria</taxon>
        <taxon>Rhodobacterales</taxon>
        <taxon>Roseobacteraceae</taxon>
        <taxon>Epibacterium</taxon>
    </lineage>
</organism>
<dbReference type="AlphaFoldDB" id="A0A1G5QS41"/>
<proteinExistence type="predicted"/>
<dbReference type="InterPro" id="IPR018919">
    <property type="entry name" value="DUF2484"/>
</dbReference>
<evidence type="ECO:0000313" key="3">
    <source>
        <dbReference type="Proteomes" id="UP000198767"/>
    </source>
</evidence>
<reference evidence="2 3" key="1">
    <citation type="submission" date="2016-10" db="EMBL/GenBank/DDBJ databases">
        <authorList>
            <person name="de Groot N.N."/>
        </authorList>
    </citation>
    <scope>NUCLEOTIDE SEQUENCE [LARGE SCALE GENOMIC DNA]</scope>
    <source>
        <strain evidence="2 3">U95</strain>
    </source>
</reference>
<sequence length="82" mass="9375">MTISLILFCLWLLIAGFYGAYPSRSNHWRGAYVLIALGLPLLAYVFYENGLLSGSLASAAAASVLRWPLVYLYRWLRKKMRF</sequence>
<name>A0A1G5QS41_9RHOB</name>
<accession>A0A1G5QS41</accession>
<keyword evidence="1" id="KW-1133">Transmembrane helix</keyword>
<evidence type="ECO:0000313" key="2">
    <source>
        <dbReference type="EMBL" id="SCZ63929.1"/>
    </source>
</evidence>
<evidence type="ECO:0008006" key="4">
    <source>
        <dbReference type="Google" id="ProtNLM"/>
    </source>
</evidence>
<dbReference type="Pfam" id="PF10658">
    <property type="entry name" value="DUF2484"/>
    <property type="match status" value="1"/>
</dbReference>
<dbReference type="STRING" id="1156985.SAMN04488118_105153"/>
<protein>
    <recommendedName>
        <fullName evidence="4">DUF2484 family protein</fullName>
    </recommendedName>
</protein>
<dbReference type="Proteomes" id="UP000198767">
    <property type="component" value="Unassembled WGS sequence"/>
</dbReference>
<dbReference type="EMBL" id="FMWG01000005">
    <property type="protein sequence ID" value="SCZ63929.1"/>
    <property type="molecule type" value="Genomic_DNA"/>
</dbReference>
<dbReference type="OrthoDB" id="7862849at2"/>
<feature type="transmembrane region" description="Helical" evidence="1">
    <location>
        <begin position="29"/>
        <end position="47"/>
    </location>
</feature>
<dbReference type="RefSeq" id="WP_090218489.1">
    <property type="nucleotide sequence ID" value="NZ_CANLDO010000007.1"/>
</dbReference>
<evidence type="ECO:0000256" key="1">
    <source>
        <dbReference type="SAM" id="Phobius"/>
    </source>
</evidence>
<keyword evidence="3" id="KW-1185">Reference proteome</keyword>
<feature type="transmembrane region" description="Helical" evidence="1">
    <location>
        <begin position="54"/>
        <end position="73"/>
    </location>
</feature>
<keyword evidence="1" id="KW-0472">Membrane</keyword>
<gene>
    <name evidence="2" type="ORF">SAMN04488118_105153</name>
</gene>
<keyword evidence="1" id="KW-0812">Transmembrane</keyword>